<evidence type="ECO:0000256" key="5">
    <source>
        <dbReference type="ARBA" id="ARBA00022801"/>
    </source>
</evidence>
<organism evidence="10">
    <name type="scientific">Thelazia callipaeda</name>
    <name type="common">Oriental eyeworm</name>
    <name type="synonym">Parasitic nematode</name>
    <dbReference type="NCBI Taxonomy" id="103827"/>
    <lineage>
        <taxon>Eukaryota</taxon>
        <taxon>Metazoa</taxon>
        <taxon>Ecdysozoa</taxon>
        <taxon>Nematoda</taxon>
        <taxon>Chromadorea</taxon>
        <taxon>Rhabditida</taxon>
        <taxon>Spirurina</taxon>
        <taxon>Spiruromorpha</taxon>
        <taxon>Thelazioidea</taxon>
        <taxon>Thelaziidae</taxon>
        <taxon>Thelazia</taxon>
    </lineage>
</organism>
<dbReference type="OrthoDB" id="6337871at2759"/>
<dbReference type="InterPro" id="IPR008597">
    <property type="entry name" value="Invert_lysozyme"/>
</dbReference>
<feature type="disulfide bond" evidence="7">
    <location>
        <begin position="36"/>
        <end position="46"/>
    </location>
</feature>
<dbReference type="Pfam" id="PF05497">
    <property type="entry name" value="Destabilase"/>
    <property type="match status" value="1"/>
</dbReference>
<dbReference type="PROSITE" id="PS51909">
    <property type="entry name" value="LYSOZYME_I"/>
    <property type="match status" value="1"/>
</dbReference>
<keyword evidence="9" id="KW-1185">Reference proteome</keyword>
<dbReference type="WBParaSite" id="TCLT_0000082801-mRNA-1">
    <property type="protein sequence ID" value="TCLT_0000082801-mRNA-1"/>
    <property type="gene ID" value="TCLT_0000082801"/>
</dbReference>
<comment type="catalytic activity">
    <reaction evidence="1">
        <text>Hydrolysis of (1-&gt;4)-beta-linkages between N-acetylmuramic acid and N-acetyl-D-glucosamine residues in a peptidoglycan and between N-acetyl-D-glucosamine residues in chitodextrins.</text>
        <dbReference type="EC" id="3.2.1.17"/>
    </reaction>
</comment>
<evidence type="ECO:0000313" key="8">
    <source>
        <dbReference type="EMBL" id="VDM95965.1"/>
    </source>
</evidence>
<reference evidence="10" key="1">
    <citation type="submission" date="2017-02" db="UniProtKB">
        <authorList>
            <consortium name="WormBaseParasite"/>
        </authorList>
    </citation>
    <scope>IDENTIFICATION</scope>
</reference>
<feature type="disulfide bond" evidence="7">
    <location>
        <begin position="59"/>
        <end position="77"/>
    </location>
</feature>
<keyword evidence="6" id="KW-0326">Glycosidase</keyword>
<proteinExistence type="predicted"/>
<keyword evidence="3" id="KW-0929">Antimicrobial</keyword>
<keyword evidence="5" id="KW-0378">Hydrolase</keyword>
<dbReference type="GO" id="GO:0003796">
    <property type="term" value="F:lysozyme activity"/>
    <property type="evidence" value="ECO:0007669"/>
    <property type="project" value="UniProtKB-EC"/>
</dbReference>
<evidence type="ECO:0000256" key="7">
    <source>
        <dbReference type="PIRSR" id="PIRSR608597-3"/>
    </source>
</evidence>
<dbReference type="EMBL" id="UYYF01000074">
    <property type="protein sequence ID" value="VDM95965.1"/>
    <property type="molecule type" value="Genomic_DNA"/>
</dbReference>
<keyword evidence="7" id="KW-1015">Disulfide bond</keyword>
<keyword evidence="4" id="KW-0081">Bacteriolytic enzyme</keyword>
<dbReference type="AlphaFoldDB" id="A0A0N5CL50"/>
<evidence type="ECO:0000256" key="4">
    <source>
        <dbReference type="ARBA" id="ARBA00022638"/>
    </source>
</evidence>
<evidence type="ECO:0000256" key="6">
    <source>
        <dbReference type="ARBA" id="ARBA00023295"/>
    </source>
</evidence>
<dbReference type="OMA" id="AMCEADS"/>
<dbReference type="EC" id="3.2.1.17" evidence="2"/>
<protein>
    <recommendedName>
        <fullName evidence="2">lysozyme</fullName>
        <ecNumber evidence="2">3.2.1.17</ecNumber>
    </recommendedName>
</protein>
<dbReference type="GO" id="GO:0031640">
    <property type="term" value="P:killing of cells of another organism"/>
    <property type="evidence" value="ECO:0007669"/>
    <property type="project" value="UniProtKB-KW"/>
</dbReference>
<evidence type="ECO:0000313" key="10">
    <source>
        <dbReference type="WBParaSite" id="TCLT_0000082801-mRNA-1"/>
    </source>
</evidence>
<dbReference type="Gene3D" id="1.10.530.10">
    <property type="match status" value="1"/>
</dbReference>
<evidence type="ECO:0000256" key="3">
    <source>
        <dbReference type="ARBA" id="ARBA00022529"/>
    </source>
</evidence>
<sequence length="127" mass="14576">MFGRAGSPFLKFSVESLNDCMQAIWEADYGCVQKSCNKDIHGRYGCGYFQLNIYHYKLCYQPGKKEDQDEEEAWPECAENFKCSQEFLGETDECETLTRIYDGGANGCCSKNTLSYWKTVKQICPHC</sequence>
<dbReference type="GO" id="GO:0042742">
    <property type="term" value="P:defense response to bacterium"/>
    <property type="evidence" value="ECO:0007669"/>
    <property type="project" value="UniProtKB-KW"/>
</dbReference>
<reference evidence="8 9" key="2">
    <citation type="submission" date="2018-11" db="EMBL/GenBank/DDBJ databases">
        <authorList>
            <consortium name="Pathogen Informatics"/>
        </authorList>
    </citation>
    <scope>NUCLEOTIDE SEQUENCE [LARGE SCALE GENOMIC DNA]</scope>
</reference>
<evidence type="ECO:0000313" key="9">
    <source>
        <dbReference type="Proteomes" id="UP000276776"/>
    </source>
</evidence>
<evidence type="ECO:0000256" key="2">
    <source>
        <dbReference type="ARBA" id="ARBA00012732"/>
    </source>
</evidence>
<feature type="disulfide bond" evidence="7">
    <location>
        <begin position="20"/>
        <end position="94"/>
    </location>
</feature>
<accession>A0A0N5CL50</accession>
<evidence type="ECO:0000256" key="1">
    <source>
        <dbReference type="ARBA" id="ARBA00000632"/>
    </source>
</evidence>
<gene>
    <name evidence="8" type="ORF">TCLT_LOCUS829</name>
</gene>
<name>A0A0N5CL50_THECL</name>
<dbReference type="Proteomes" id="UP000276776">
    <property type="component" value="Unassembled WGS sequence"/>
</dbReference>